<proteinExistence type="predicted"/>
<accession>M9RNT8</accession>
<keyword evidence="9" id="KW-1185">Reference proteome</keyword>
<keyword evidence="3 6" id="KW-0812">Transmembrane</keyword>
<feature type="transmembrane region" description="Helical" evidence="6">
    <location>
        <begin position="113"/>
        <end position="134"/>
    </location>
</feature>
<evidence type="ECO:0000259" key="7">
    <source>
        <dbReference type="PROSITE" id="PS50850"/>
    </source>
</evidence>
<evidence type="ECO:0000313" key="8">
    <source>
        <dbReference type="EMBL" id="AGI72091.1"/>
    </source>
</evidence>
<evidence type="ECO:0000313" key="9">
    <source>
        <dbReference type="Proteomes" id="UP000004688"/>
    </source>
</evidence>
<evidence type="ECO:0000256" key="6">
    <source>
        <dbReference type="SAM" id="Phobius"/>
    </source>
</evidence>
<dbReference type="InterPro" id="IPR036259">
    <property type="entry name" value="MFS_trans_sf"/>
</dbReference>
<dbReference type="Pfam" id="PF07690">
    <property type="entry name" value="MFS_1"/>
    <property type="match status" value="1"/>
</dbReference>
<dbReference type="GO" id="GO:0140115">
    <property type="term" value="P:export across plasma membrane"/>
    <property type="evidence" value="ECO:0007669"/>
    <property type="project" value="UniProtKB-ARBA"/>
</dbReference>
<dbReference type="EMBL" id="CP003742">
    <property type="protein sequence ID" value="AGI72091.1"/>
    <property type="molecule type" value="Genomic_DNA"/>
</dbReference>
<gene>
    <name evidence="8" type="ORF">OA238_c19880</name>
</gene>
<dbReference type="KEGG" id="oar:OA238_c19880"/>
<dbReference type="eggNOG" id="COG2814">
    <property type="taxonomic scope" value="Bacteria"/>
</dbReference>
<protein>
    <submittedName>
        <fullName evidence="8">Putative drug resistance protein</fullName>
    </submittedName>
</protein>
<feature type="transmembrane region" description="Helical" evidence="6">
    <location>
        <begin position="60"/>
        <end position="80"/>
    </location>
</feature>
<dbReference type="PROSITE" id="PS50850">
    <property type="entry name" value="MFS"/>
    <property type="match status" value="1"/>
</dbReference>
<evidence type="ECO:0000256" key="5">
    <source>
        <dbReference type="ARBA" id="ARBA00023136"/>
    </source>
</evidence>
<feature type="transmembrane region" description="Helical" evidence="6">
    <location>
        <begin position="146"/>
        <end position="171"/>
    </location>
</feature>
<feature type="transmembrane region" description="Helical" evidence="6">
    <location>
        <begin position="356"/>
        <end position="377"/>
    </location>
</feature>
<feature type="transmembrane region" description="Helical" evidence="6">
    <location>
        <begin position="294"/>
        <end position="314"/>
    </location>
</feature>
<feature type="transmembrane region" description="Helical" evidence="6">
    <location>
        <begin position="383"/>
        <end position="404"/>
    </location>
</feature>
<organism evidence="8 9">
    <name type="scientific">Octadecabacter arcticus 238</name>
    <dbReference type="NCBI Taxonomy" id="391616"/>
    <lineage>
        <taxon>Bacteria</taxon>
        <taxon>Pseudomonadati</taxon>
        <taxon>Pseudomonadota</taxon>
        <taxon>Alphaproteobacteria</taxon>
        <taxon>Rhodobacterales</taxon>
        <taxon>Roseobacteraceae</taxon>
        <taxon>Octadecabacter</taxon>
    </lineage>
</organism>
<feature type="transmembrane region" description="Helical" evidence="6">
    <location>
        <begin position="263"/>
        <end position="282"/>
    </location>
</feature>
<sequence length="409" mass="43614">MISPSKAPSRSPVKALGQVEFVALIAMLAASVAFSIDAMLPALPDIGAELSPGNLNRAQLIITSFVLGMGLGTFITGPLADRFGRKSVILGGAILYVCATAFAFFTTTLETMLAARVLMGLGAAAPRVVAMALVRDLYSGRDMARIMSFVMLVFSLVPALAPTLGAGIIAFSGWRGIFVAFAIFISLSTCWLMLRQPETLAPENRRPLRFTTIFAAAREVYGHPTARLATIVQTLSMGMLFSVLSSTQQVFDQTYDQGDTFHLWFGGIAILAASASIINARLVGRLGMRPIIKAMMLAQMFMSLGMICIIMLGLPNQIELLFYAVWTVSVFFQAGLTIGNLNALAMEPMGHIAGSAASIVTATATVGAVLIAIPIGLRFDGTPLPLAIGIFVCACMAQWLTTMIRRDND</sequence>
<dbReference type="InterPro" id="IPR011701">
    <property type="entry name" value="MFS"/>
</dbReference>
<feature type="transmembrane region" description="Helical" evidence="6">
    <location>
        <begin position="21"/>
        <end position="40"/>
    </location>
</feature>
<dbReference type="Gene3D" id="1.20.1720.10">
    <property type="entry name" value="Multidrug resistance protein D"/>
    <property type="match status" value="1"/>
</dbReference>
<dbReference type="CDD" id="cd17320">
    <property type="entry name" value="MFS_MdfA_MDR_like"/>
    <property type="match status" value="1"/>
</dbReference>
<name>M9RNT8_9RHOB</name>
<dbReference type="PANTHER" id="PTHR23502:SF132">
    <property type="entry name" value="POLYAMINE TRANSPORTER 2-RELATED"/>
    <property type="match status" value="1"/>
</dbReference>
<dbReference type="HOGENOM" id="CLU_001265_47_0_5"/>
<dbReference type="STRING" id="391616.OA238_c19880"/>
<dbReference type="AlphaFoldDB" id="M9RNT8"/>
<feature type="transmembrane region" description="Helical" evidence="6">
    <location>
        <begin position="228"/>
        <end position="251"/>
    </location>
</feature>
<dbReference type="PROSITE" id="PS00216">
    <property type="entry name" value="SUGAR_TRANSPORT_1"/>
    <property type="match status" value="1"/>
</dbReference>
<dbReference type="RefSeq" id="WP_015495210.1">
    <property type="nucleotide sequence ID" value="NC_020908.1"/>
</dbReference>
<dbReference type="GO" id="GO:0042908">
    <property type="term" value="P:xenobiotic transport"/>
    <property type="evidence" value="ECO:0007669"/>
    <property type="project" value="UniProtKB-ARBA"/>
</dbReference>
<dbReference type="GO" id="GO:0022857">
    <property type="term" value="F:transmembrane transporter activity"/>
    <property type="evidence" value="ECO:0007669"/>
    <property type="project" value="InterPro"/>
</dbReference>
<keyword evidence="5 6" id="KW-0472">Membrane</keyword>
<evidence type="ECO:0000256" key="4">
    <source>
        <dbReference type="ARBA" id="ARBA00022989"/>
    </source>
</evidence>
<dbReference type="PANTHER" id="PTHR23502">
    <property type="entry name" value="MAJOR FACILITATOR SUPERFAMILY"/>
    <property type="match status" value="1"/>
</dbReference>
<feature type="domain" description="Major facilitator superfamily (MFS) profile" evidence="7">
    <location>
        <begin position="19"/>
        <end position="409"/>
    </location>
</feature>
<evidence type="ECO:0000256" key="2">
    <source>
        <dbReference type="ARBA" id="ARBA00022448"/>
    </source>
</evidence>
<dbReference type="InterPro" id="IPR020846">
    <property type="entry name" value="MFS_dom"/>
</dbReference>
<keyword evidence="4 6" id="KW-1133">Transmembrane helix</keyword>
<dbReference type="Proteomes" id="UP000004688">
    <property type="component" value="Chromosome"/>
</dbReference>
<evidence type="ECO:0000256" key="1">
    <source>
        <dbReference type="ARBA" id="ARBA00004141"/>
    </source>
</evidence>
<keyword evidence="2" id="KW-0813">Transport</keyword>
<evidence type="ECO:0000256" key="3">
    <source>
        <dbReference type="ARBA" id="ARBA00022692"/>
    </source>
</evidence>
<reference evidence="8 9" key="1">
    <citation type="journal article" date="2013" name="PLoS ONE">
        <title>Poles Apart: Arctic and Antarctic Octadecabacter strains Share High Genome Plasticity and a New Type of Xanthorhodopsin.</title>
        <authorList>
            <person name="Vollmers J."/>
            <person name="Voget S."/>
            <person name="Dietrich S."/>
            <person name="Gollnow K."/>
            <person name="Smits M."/>
            <person name="Meyer K."/>
            <person name="Brinkhoff T."/>
            <person name="Simon M."/>
            <person name="Daniel R."/>
        </authorList>
    </citation>
    <scope>NUCLEOTIDE SEQUENCE [LARGE SCALE GENOMIC DNA]</scope>
    <source>
        <strain evidence="8 9">238</strain>
    </source>
</reference>
<feature type="transmembrane region" description="Helical" evidence="6">
    <location>
        <begin position="177"/>
        <end position="194"/>
    </location>
</feature>
<comment type="subcellular location">
    <subcellularLocation>
        <location evidence="1">Membrane</location>
        <topology evidence="1">Multi-pass membrane protein</topology>
    </subcellularLocation>
</comment>
<feature type="transmembrane region" description="Helical" evidence="6">
    <location>
        <begin position="320"/>
        <end position="344"/>
    </location>
</feature>
<dbReference type="InterPro" id="IPR005829">
    <property type="entry name" value="Sugar_transporter_CS"/>
</dbReference>
<feature type="transmembrane region" description="Helical" evidence="6">
    <location>
        <begin position="87"/>
        <end position="107"/>
    </location>
</feature>
<dbReference type="SUPFAM" id="SSF103473">
    <property type="entry name" value="MFS general substrate transporter"/>
    <property type="match status" value="1"/>
</dbReference>
<dbReference type="GO" id="GO:0005886">
    <property type="term" value="C:plasma membrane"/>
    <property type="evidence" value="ECO:0007669"/>
    <property type="project" value="TreeGrafter"/>
</dbReference>